<reference evidence="1 2" key="1">
    <citation type="journal article" date="2024" name="J Genomics">
        <title>Draft genome sequencing and assembly of Favolaschia claudopus CIRM-BRFM 2984 isolated from oak limbs.</title>
        <authorList>
            <person name="Navarro D."/>
            <person name="Drula E."/>
            <person name="Chaduli D."/>
            <person name="Cazenave R."/>
            <person name="Ahrendt S."/>
            <person name="Wang J."/>
            <person name="Lipzen A."/>
            <person name="Daum C."/>
            <person name="Barry K."/>
            <person name="Grigoriev I.V."/>
            <person name="Favel A."/>
            <person name="Rosso M.N."/>
            <person name="Martin F."/>
        </authorList>
    </citation>
    <scope>NUCLEOTIDE SEQUENCE [LARGE SCALE GENOMIC DNA]</scope>
    <source>
        <strain evidence="1 2">CIRM-BRFM 2984</strain>
    </source>
</reference>
<evidence type="ECO:0000313" key="1">
    <source>
        <dbReference type="EMBL" id="KAK7045068.1"/>
    </source>
</evidence>
<accession>A0AAW0CYR5</accession>
<protein>
    <submittedName>
        <fullName evidence="1">Uncharacterized protein</fullName>
    </submittedName>
</protein>
<dbReference type="EMBL" id="JAWWNJ010000011">
    <property type="protein sequence ID" value="KAK7045068.1"/>
    <property type="molecule type" value="Genomic_DNA"/>
</dbReference>
<sequence length="218" mass="24295">MPTARRGASTYCTQSGRKEEQRMLRARLSIPPKKKTTWNSACPYRTLPVPAWMLLCLLSWVLALSAQDTRLASFSSLWRSTYTYTYTNIDIVMTCARRFPFPCPFTCNAAPPSFINLLHLSLVTLRVPHSSLPPHLPSPISSLRLAAGACRGRYRRGGGMAGQRYDHKYRIAFVAGLRGVIRVVLEKNSTSVAIIAVVPDDHAGTYSRPHAPSYVFLP</sequence>
<gene>
    <name evidence="1" type="ORF">R3P38DRAFT_186994</name>
</gene>
<evidence type="ECO:0000313" key="2">
    <source>
        <dbReference type="Proteomes" id="UP001362999"/>
    </source>
</evidence>
<organism evidence="1 2">
    <name type="scientific">Favolaschia claudopus</name>
    <dbReference type="NCBI Taxonomy" id="2862362"/>
    <lineage>
        <taxon>Eukaryota</taxon>
        <taxon>Fungi</taxon>
        <taxon>Dikarya</taxon>
        <taxon>Basidiomycota</taxon>
        <taxon>Agaricomycotina</taxon>
        <taxon>Agaricomycetes</taxon>
        <taxon>Agaricomycetidae</taxon>
        <taxon>Agaricales</taxon>
        <taxon>Marasmiineae</taxon>
        <taxon>Mycenaceae</taxon>
        <taxon>Favolaschia</taxon>
    </lineage>
</organism>
<dbReference type="AlphaFoldDB" id="A0AAW0CYR5"/>
<comment type="caution">
    <text evidence="1">The sequence shown here is derived from an EMBL/GenBank/DDBJ whole genome shotgun (WGS) entry which is preliminary data.</text>
</comment>
<dbReference type="Proteomes" id="UP001362999">
    <property type="component" value="Unassembled WGS sequence"/>
</dbReference>
<keyword evidence="2" id="KW-1185">Reference proteome</keyword>
<name>A0AAW0CYR5_9AGAR</name>
<proteinExistence type="predicted"/>